<keyword evidence="3" id="KW-1185">Reference proteome</keyword>
<name>A0A3D8JXK2_9BURK</name>
<protein>
    <submittedName>
        <fullName evidence="2">Uncharacterized protein</fullName>
    </submittedName>
</protein>
<feature type="transmembrane region" description="Helical" evidence="1">
    <location>
        <begin position="45"/>
        <end position="65"/>
    </location>
</feature>
<proteinExistence type="predicted"/>
<organism evidence="2 3">
    <name type="scientific">Trinickia dinghuensis</name>
    <dbReference type="NCBI Taxonomy" id="2291023"/>
    <lineage>
        <taxon>Bacteria</taxon>
        <taxon>Pseudomonadati</taxon>
        <taxon>Pseudomonadota</taxon>
        <taxon>Betaproteobacteria</taxon>
        <taxon>Burkholderiales</taxon>
        <taxon>Burkholderiaceae</taxon>
        <taxon>Trinickia</taxon>
    </lineage>
</organism>
<dbReference type="Proteomes" id="UP000256838">
    <property type="component" value="Unassembled WGS sequence"/>
</dbReference>
<evidence type="ECO:0000313" key="3">
    <source>
        <dbReference type="Proteomes" id="UP000256838"/>
    </source>
</evidence>
<dbReference type="AlphaFoldDB" id="A0A3D8JXK2"/>
<keyword evidence="1" id="KW-1133">Transmembrane helix</keyword>
<keyword evidence="1" id="KW-0812">Transmembrane</keyword>
<sequence length="83" mass="9305">MVKRETLSTGFLGLVTFRLVAEEADGLIGCASVFWLAHEISLFANFYLYPFAILVAFLDIPLATFQADLMPMSGRNRWSTVSR</sequence>
<accession>A0A3D8JXK2</accession>
<reference evidence="2 3" key="1">
    <citation type="submission" date="2018-08" db="EMBL/GenBank/DDBJ databases">
        <title>Paraburkholderia sp. DHOM06 isolated from forest soil.</title>
        <authorList>
            <person name="Gao Z.-H."/>
            <person name="Qiu L.-H."/>
        </authorList>
    </citation>
    <scope>NUCLEOTIDE SEQUENCE [LARGE SCALE GENOMIC DNA]</scope>
    <source>
        <strain evidence="2 3">DHOM06</strain>
    </source>
</reference>
<evidence type="ECO:0000256" key="1">
    <source>
        <dbReference type="SAM" id="Phobius"/>
    </source>
</evidence>
<gene>
    <name evidence="2" type="ORF">DWV00_15020</name>
</gene>
<keyword evidence="1" id="KW-0472">Membrane</keyword>
<evidence type="ECO:0000313" key="2">
    <source>
        <dbReference type="EMBL" id="RDU97863.1"/>
    </source>
</evidence>
<comment type="caution">
    <text evidence="2">The sequence shown here is derived from an EMBL/GenBank/DDBJ whole genome shotgun (WGS) entry which is preliminary data.</text>
</comment>
<dbReference type="EMBL" id="QRGA01000008">
    <property type="protein sequence ID" value="RDU97863.1"/>
    <property type="molecule type" value="Genomic_DNA"/>
</dbReference>